<protein>
    <submittedName>
        <fullName evidence="1">Uncharacterized protein</fullName>
    </submittedName>
</protein>
<organism evidence="1">
    <name type="scientific">Arundo donax</name>
    <name type="common">Giant reed</name>
    <name type="synonym">Donax arundinaceus</name>
    <dbReference type="NCBI Taxonomy" id="35708"/>
    <lineage>
        <taxon>Eukaryota</taxon>
        <taxon>Viridiplantae</taxon>
        <taxon>Streptophyta</taxon>
        <taxon>Embryophyta</taxon>
        <taxon>Tracheophyta</taxon>
        <taxon>Spermatophyta</taxon>
        <taxon>Magnoliopsida</taxon>
        <taxon>Liliopsida</taxon>
        <taxon>Poales</taxon>
        <taxon>Poaceae</taxon>
        <taxon>PACMAD clade</taxon>
        <taxon>Arundinoideae</taxon>
        <taxon>Arundineae</taxon>
        <taxon>Arundo</taxon>
    </lineage>
</organism>
<dbReference type="EMBL" id="GBRH01231177">
    <property type="protein sequence ID" value="JAD66718.1"/>
    <property type="molecule type" value="Transcribed_RNA"/>
</dbReference>
<accession>A0A0A9BWY0</accession>
<reference evidence="1" key="1">
    <citation type="submission" date="2014-09" db="EMBL/GenBank/DDBJ databases">
        <authorList>
            <person name="Magalhaes I.L.F."/>
            <person name="Oliveira U."/>
            <person name="Santos F.R."/>
            <person name="Vidigal T.H.D.A."/>
            <person name="Brescovit A.D."/>
            <person name="Santos A.J."/>
        </authorList>
    </citation>
    <scope>NUCLEOTIDE SEQUENCE</scope>
    <source>
        <tissue evidence="1">Shoot tissue taken approximately 20 cm above the soil surface</tissue>
    </source>
</reference>
<sequence>MYESYSISLHK</sequence>
<evidence type="ECO:0000313" key="1">
    <source>
        <dbReference type="EMBL" id="JAD66718.1"/>
    </source>
</evidence>
<name>A0A0A9BWY0_ARUDO</name>
<proteinExistence type="predicted"/>
<reference evidence="1" key="2">
    <citation type="journal article" date="2015" name="Data Brief">
        <title>Shoot transcriptome of the giant reed, Arundo donax.</title>
        <authorList>
            <person name="Barrero R.A."/>
            <person name="Guerrero F.D."/>
            <person name="Moolhuijzen P."/>
            <person name="Goolsby J.A."/>
            <person name="Tidwell J."/>
            <person name="Bellgard S.E."/>
            <person name="Bellgard M.I."/>
        </authorList>
    </citation>
    <scope>NUCLEOTIDE SEQUENCE</scope>
    <source>
        <tissue evidence="1">Shoot tissue taken approximately 20 cm above the soil surface</tissue>
    </source>
</reference>